<dbReference type="HOGENOM" id="CLU_097039_4_0_0"/>
<dbReference type="InParanoid" id="D1C143"/>
<reference evidence="2" key="1">
    <citation type="submission" date="2009-11" db="EMBL/GenBank/DDBJ databases">
        <title>The complete chromosome 1 of Sphaerobacter thermophilus DSM 20745.</title>
        <authorList>
            <person name="Lucas S."/>
            <person name="Copeland A."/>
            <person name="Lapidus A."/>
            <person name="Glavina del Rio T."/>
            <person name="Dalin E."/>
            <person name="Tice H."/>
            <person name="Bruce D."/>
            <person name="Goodwin L."/>
            <person name="Pitluck S."/>
            <person name="Kyrpides N."/>
            <person name="Mavromatis K."/>
            <person name="Ivanova N."/>
            <person name="Mikhailova N."/>
            <person name="LaButti K.M."/>
            <person name="Clum A."/>
            <person name="Sun H.I."/>
            <person name="Brettin T."/>
            <person name="Detter J.C."/>
            <person name="Han C."/>
            <person name="Larimer F."/>
            <person name="Land M."/>
            <person name="Hauser L."/>
            <person name="Markowitz V."/>
            <person name="Cheng J.F."/>
            <person name="Hugenholtz P."/>
            <person name="Woyke T."/>
            <person name="Wu D."/>
            <person name="Steenblock K."/>
            <person name="Schneider S."/>
            <person name="Pukall R."/>
            <person name="Goeker M."/>
            <person name="Klenk H.P."/>
            <person name="Eisen J.A."/>
        </authorList>
    </citation>
    <scope>NUCLEOTIDE SEQUENCE [LARGE SCALE GENOMIC DNA]</scope>
    <source>
        <strain evidence="2">ATCC 49802 / DSM 20745 / S 6022</strain>
    </source>
</reference>
<proteinExistence type="predicted"/>
<dbReference type="STRING" id="479434.Sthe_0522"/>
<dbReference type="Proteomes" id="UP000002027">
    <property type="component" value="Chromosome 1"/>
</dbReference>
<dbReference type="OrthoDB" id="9813379at2"/>
<dbReference type="EMBL" id="CP001823">
    <property type="protein sequence ID" value="ACZ37960.1"/>
    <property type="molecule type" value="Genomic_DNA"/>
</dbReference>
<dbReference type="KEGG" id="sti:Sthe_0522"/>
<dbReference type="InterPro" id="IPR038695">
    <property type="entry name" value="Saro_0823-like_sf"/>
</dbReference>
<dbReference type="PANTHER" id="PTHR37953:SF1">
    <property type="entry name" value="UPF0127 PROTEIN MJ1496"/>
    <property type="match status" value="1"/>
</dbReference>
<sequence length="154" mass="16948">MAKRDRQWPASVRVLNKTRGTVVAEHVQVARSLWARTRGLMLRPPLPPGTGLLIDPCSSIHSMWMRFPIDVLYLDRDDVVVRIAEAMPPWRIGPLFTGARYVIELPPGTTRASQTSVGDQLGYAPARPLGASLPDEVEFPGRLASASMSASDMK</sequence>
<evidence type="ECO:0000313" key="1">
    <source>
        <dbReference type="EMBL" id="ACZ37960.1"/>
    </source>
</evidence>
<protein>
    <recommendedName>
        <fullName evidence="3">DUF192 domain-containing protein</fullName>
    </recommendedName>
</protein>
<name>D1C143_SPHTD</name>
<dbReference type="AlphaFoldDB" id="D1C143"/>
<dbReference type="Pfam" id="PF02643">
    <property type="entry name" value="DUF192"/>
    <property type="match status" value="1"/>
</dbReference>
<evidence type="ECO:0008006" key="3">
    <source>
        <dbReference type="Google" id="ProtNLM"/>
    </source>
</evidence>
<reference evidence="1 2" key="2">
    <citation type="journal article" date="2010" name="Stand. Genomic Sci.">
        <title>Complete genome sequence of Desulfohalobium retbaense type strain (HR(100)).</title>
        <authorList>
            <person name="Spring S."/>
            <person name="Nolan M."/>
            <person name="Lapidus A."/>
            <person name="Glavina Del Rio T."/>
            <person name="Copeland A."/>
            <person name="Tice H."/>
            <person name="Cheng J.F."/>
            <person name="Lucas S."/>
            <person name="Land M."/>
            <person name="Chen F."/>
            <person name="Bruce D."/>
            <person name="Goodwin L."/>
            <person name="Pitluck S."/>
            <person name="Ivanova N."/>
            <person name="Mavromatis K."/>
            <person name="Mikhailova N."/>
            <person name="Pati A."/>
            <person name="Chen A."/>
            <person name="Palaniappan K."/>
            <person name="Hauser L."/>
            <person name="Chang Y.J."/>
            <person name="Jeffries C.D."/>
            <person name="Munk C."/>
            <person name="Kiss H."/>
            <person name="Chain P."/>
            <person name="Han C."/>
            <person name="Brettin T."/>
            <person name="Detter J.C."/>
            <person name="Schuler E."/>
            <person name="Goker M."/>
            <person name="Rohde M."/>
            <person name="Bristow J."/>
            <person name="Eisen J.A."/>
            <person name="Markowitz V."/>
            <person name="Hugenholtz P."/>
            <person name="Kyrpides N.C."/>
            <person name="Klenk H.P."/>
        </authorList>
    </citation>
    <scope>NUCLEOTIDE SEQUENCE [LARGE SCALE GENOMIC DNA]</scope>
    <source>
        <strain evidence="2">ATCC 49802 / DSM 20745 / S 6022</strain>
    </source>
</reference>
<dbReference type="InterPro" id="IPR003795">
    <property type="entry name" value="DUF192"/>
</dbReference>
<dbReference type="eggNOG" id="COG1430">
    <property type="taxonomic scope" value="Bacteria"/>
</dbReference>
<keyword evidence="2" id="KW-1185">Reference proteome</keyword>
<dbReference type="RefSeq" id="WP_012871007.1">
    <property type="nucleotide sequence ID" value="NC_013523.1"/>
</dbReference>
<evidence type="ECO:0000313" key="2">
    <source>
        <dbReference type="Proteomes" id="UP000002027"/>
    </source>
</evidence>
<dbReference type="Gene3D" id="2.60.120.1140">
    <property type="entry name" value="Protein of unknown function DUF192"/>
    <property type="match status" value="1"/>
</dbReference>
<accession>D1C143</accession>
<gene>
    <name evidence="1" type="ordered locus">Sthe_0522</name>
</gene>
<organism evidence="1 2">
    <name type="scientific">Sphaerobacter thermophilus (strain ATCC 49802 / DSM 20745 / KCCM 41009 / NCIMB 13125 / S 6022)</name>
    <dbReference type="NCBI Taxonomy" id="479434"/>
    <lineage>
        <taxon>Bacteria</taxon>
        <taxon>Pseudomonadati</taxon>
        <taxon>Thermomicrobiota</taxon>
        <taxon>Thermomicrobia</taxon>
        <taxon>Sphaerobacterales</taxon>
        <taxon>Sphaerobacterineae</taxon>
        <taxon>Sphaerobacteraceae</taxon>
        <taxon>Sphaerobacter</taxon>
    </lineage>
</organism>
<dbReference type="PANTHER" id="PTHR37953">
    <property type="entry name" value="UPF0127 PROTEIN MJ1496"/>
    <property type="match status" value="1"/>
</dbReference>